<dbReference type="Proteomes" id="UP000006002">
    <property type="component" value="Unassembled WGS sequence"/>
</dbReference>
<accession>A5ZPL7</accession>
<dbReference type="eggNOG" id="ENOG5033YFK">
    <property type="taxonomic scope" value="Bacteria"/>
</dbReference>
<sequence length="90" mass="10298">MLEKIKSRCGIPGDIDIYDTDIQLYINDCIADMKASGVPEKLLDMNGIDPQVTTAVTLYVKAYLGDDRSDTEIYLKLYRQKVFRLTMEDE</sequence>
<comment type="caution">
    <text evidence="1">The sequence shown here is derived from an EMBL/GenBank/DDBJ whole genome shotgun (WGS) entry which is preliminary data.</text>
</comment>
<reference evidence="1 2" key="2">
    <citation type="submission" date="2007-04" db="EMBL/GenBank/DDBJ databases">
        <title>Draft genome sequence of Ruminococcus obeum (ATCC 29174).</title>
        <authorList>
            <person name="Sudarsanam P."/>
            <person name="Ley R."/>
            <person name="Guruge J."/>
            <person name="Turnbaugh P.J."/>
            <person name="Mahowald M."/>
            <person name="Liep D."/>
            <person name="Gordon J."/>
        </authorList>
    </citation>
    <scope>NUCLEOTIDE SEQUENCE [LARGE SCALE GENOMIC DNA]</scope>
    <source>
        <strain evidence="1 2">ATCC 29174</strain>
    </source>
</reference>
<dbReference type="HOGENOM" id="CLU_2409467_0_0_9"/>
<gene>
    <name evidence="1" type="ORF">RUMOBE_00934</name>
</gene>
<evidence type="ECO:0008006" key="3">
    <source>
        <dbReference type="Google" id="ProtNLM"/>
    </source>
</evidence>
<proteinExistence type="predicted"/>
<dbReference type="AlphaFoldDB" id="A5ZPL7"/>
<dbReference type="Pfam" id="PF24829">
    <property type="entry name" value="Phage_connect_2"/>
    <property type="match status" value="1"/>
</dbReference>
<dbReference type="GeneID" id="79803234"/>
<name>A5ZPL7_9FIRM</name>
<organism evidence="1 2">
    <name type="scientific">Blautia obeum ATCC 29174</name>
    <dbReference type="NCBI Taxonomy" id="411459"/>
    <lineage>
        <taxon>Bacteria</taxon>
        <taxon>Bacillati</taxon>
        <taxon>Bacillota</taxon>
        <taxon>Clostridia</taxon>
        <taxon>Lachnospirales</taxon>
        <taxon>Lachnospiraceae</taxon>
        <taxon>Blautia</taxon>
    </lineage>
</organism>
<dbReference type="EMBL" id="AAVO02000002">
    <property type="protein sequence ID" value="EDM88813.1"/>
    <property type="molecule type" value="Genomic_DNA"/>
</dbReference>
<dbReference type="InterPro" id="IPR056951">
    <property type="entry name" value="Phage_connect_2"/>
</dbReference>
<reference evidence="1 2" key="1">
    <citation type="submission" date="2007-03" db="EMBL/GenBank/DDBJ databases">
        <authorList>
            <person name="Fulton L."/>
            <person name="Clifton S."/>
            <person name="Fulton B."/>
            <person name="Xu J."/>
            <person name="Minx P."/>
            <person name="Pepin K.H."/>
            <person name="Johnson M."/>
            <person name="Thiruvilangam P."/>
            <person name="Bhonagiri V."/>
            <person name="Nash W.E."/>
            <person name="Mardis E.R."/>
            <person name="Wilson R.K."/>
        </authorList>
    </citation>
    <scope>NUCLEOTIDE SEQUENCE [LARGE SCALE GENOMIC DNA]</scope>
    <source>
        <strain evidence="1 2">ATCC 29174</strain>
    </source>
</reference>
<evidence type="ECO:0000313" key="2">
    <source>
        <dbReference type="Proteomes" id="UP000006002"/>
    </source>
</evidence>
<evidence type="ECO:0000313" key="1">
    <source>
        <dbReference type="EMBL" id="EDM88813.1"/>
    </source>
</evidence>
<dbReference type="RefSeq" id="WP_005427092.1">
    <property type="nucleotide sequence ID" value="NZ_CP102265.1"/>
</dbReference>
<protein>
    <recommendedName>
        <fullName evidence="3">Phage DNA packaging protein</fullName>
    </recommendedName>
</protein>